<evidence type="ECO:0000256" key="4">
    <source>
        <dbReference type="ARBA" id="ARBA00023136"/>
    </source>
</evidence>
<organism evidence="6 7">
    <name type="scientific">Pontibacillus yanchengensis</name>
    <dbReference type="NCBI Taxonomy" id="462910"/>
    <lineage>
        <taxon>Bacteria</taxon>
        <taxon>Bacillati</taxon>
        <taxon>Bacillota</taxon>
        <taxon>Bacilli</taxon>
        <taxon>Bacillales</taxon>
        <taxon>Bacillaceae</taxon>
        <taxon>Pontibacillus</taxon>
    </lineage>
</organism>
<keyword evidence="4 5" id="KW-0472">Membrane</keyword>
<name>A0A6I5A6W9_9BACI</name>
<keyword evidence="2 5" id="KW-0812">Transmembrane</keyword>
<dbReference type="AlphaFoldDB" id="A0A6I5A6W9"/>
<evidence type="ECO:0000313" key="6">
    <source>
        <dbReference type="EMBL" id="MYL36067.1"/>
    </source>
</evidence>
<evidence type="ECO:0000256" key="1">
    <source>
        <dbReference type="ARBA" id="ARBA00004141"/>
    </source>
</evidence>
<evidence type="ECO:0000256" key="3">
    <source>
        <dbReference type="ARBA" id="ARBA00022989"/>
    </source>
</evidence>
<dbReference type="InterPro" id="IPR027359">
    <property type="entry name" value="Volt_channel_dom_sf"/>
</dbReference>
<dbReference type="EMBL" id="WMEQ01000027">
    <property type="protein sequence ID" value="MYL36067.1"/>
    <property type="molecule type" value="Genomic_DNA"/>
</dbReference>
<proteinExistence type="predicted"/>
<gene>
    <name evidence="6" type="ORF">GLW05_21070</name>
</gene>
<feature type="transmembrane region" description="Helical" evidence="5">
    <location>
        <begin position="31"/>
        <end position="50"/>
    </location>
</feature>
<evidence type="ECO:0000313" key="7">
    <source>
        <dbReference type="Proteomes" id="UP000468638"/>
    </source>
</evidence>
<reference evidence="6 7" key="1">
    <citation type="submission" date="2019-11" db="EMBL/GenBank/DDBJ databases">
        <title>Genome sequences of 17 halophilic strains isolated from different environments.</title>
        <authorList>
            <person name="Furrow R.E."/>
        </authorList>
    </citation>
    <scope>NUCLEOTIDE SEQUENCE [LARGE SCALE GENOMIC DNA]</scope>
    <source>
        <strain evidence="6 7">22514_16_FS</strain>
    </source>
</reference>
<dbReference type="Proteomes" id="UP000468638">
    <property type="component" value="Unassembled WGS sequence"/>
</dbReference>
<feature type="transmembrane region" description="Helical" evidence="5">
    <location>
        <begin position="111"/>
        <end position="131"/>
    </location>
</feature>
<comment type="subcellular location">
    <subcellularLocation>
        <location evidence="1">Membrane</location>
        <topology evidence="1">Multi-pass membrane protein</topology>
    </subcellularLocation>
</comment>
<sequence length="203" mass="24370">MKIFKRVYEGIMIILVMVTIVTLWTEQAYNTFINRFIWFVFFIDFVVRLWKAEERWTFIKKNPFLVIAVIPLDQFFQMARIVRIIYLFRIKTITKYYIQPFVQKLTYQSKLFIFGALFGVLVFQSIILWWLEENITSLWMSFSLVFQHLLFFGHRAIEVNASATLWMFVITSIIGVILHGLALQWLFSHIEPIYNKVKNTLES</sequence>
<feature type="transmembrane region" description="Helical" evidence="5">
    <location>
        <begin position="137"/>
        <end position="153"/>
    </location>
</feature>
<feature type="transmembrane region" description="Helical" evidence="5">
    <location>
        <begin position="7"/>
        <end position="25"/>
    </location>
</feature>
<comment type="caution">
    <text evidence="6">The sequence shown here is derived from an EMBL/GenBank/DDBJ whole genome shotgun (WGS) entry which is preliminary data.</text>
</comment>
<accession>A0A6I5A6W9</accession>
<evidence type="ECO:0000256" key="2">
    <source>
        <dbReference type="ARBA" id="ARBA00022692"/>
    </source>
</evidence>
<feature type="transmembrane region" description="Helical" evidence="5">
    <location>
        <begin position="165"/>
        <end position="187"/>
    </location>
</feature>
<dbReference type="Gene3D" id="1.20.120.350">
    <property type="entry name" value="Voltage-gated potassium channels. Chain C"/>
    <property type="match status" value="1"/>
</dbReference>
<dbReference type="SUPFAM" id="SSF81324">
    <property type="entry name" value="Voltage-gated potassium channels"/>
    <property type="match status" value="1"/>
</dbReference>
<dbReference type="OrthoDB" id="9785285at2"/>
<protein>
    <submittedName>
        <fullName evidence="6">Transporter</fullName>
    </submittedName>
</protein>
<evidence type="ECO:0000256" key="5">
    <source>
        <dbReference type="SAM" id="Phobius"/>
    </source>
</evidence>
<keyword evidence="3 5" id="KW-1133">Transmembrane helix</keyword>
<dbReference type="GO" id="GO:0016020">
    <property type="term" value="C:membrane"/>
    <property type="evidence" value="ECO:0007669"/>
    <property type="project" value="UniProtKB-SubCell"/>
</dbReference>
<dbReference type="RefSeq" id="WP_160849168.1">
    <property type="nucleotide sequence ID" value="NZ_WMEQ01000027.1"/>
</dbReference>